<keyword evidence="4" id="KW-1185">Reference proteome</keyword>
<feature type="compositionally biased region" description="Low complexity" evidence="1">
    <location>
        <begin position="18"/>
        <end position="27"/>
    </location>
</feature>
<feature type="compositionally biased region" description="Basic and acidic residues" evidence="1">
    <location>
        <begin position="7"/>
        <end position="16"/>
    </location>
</feature>
<keyword evidence="2" id="KW-0812">Transmembrane</keyword>
<evidence type="ECO:0000313" key="4">
    <source>
        <dbReference type="Proteomes" id="UP000708208"/>
    </source>
</evidence>
<feature type="transmembrane region" description="Helical" evidence="2">
    <location>
        <begin position="151"/>
        <end position="168"/>
    </location>
</feature>
<protein>
    <submittedName>
        <fullName evidence="3">Uncharacterized protein</fullName>
    </submittedName>
</protein>
<feature type="region of interest" description="Disordered" evidence="1">
    <location>
        <begin position="1"/>
        <end position="30"/>
    </location>
</feature>
<dbReference type="EMBL" id="CAJVCH010570886">
    <property type="protein sequence ID" value="CAG7836122.1"/>
    <property type="molecule type" value="Genomic_DNA"/>
</dbReference>
<evidence type="ECO:0000313" key="3">
    <source>
        <dbReference type="EMBL" id="CAG7836122.1"/>
    </source>
</evidence>
<keyword evidence="2" id="KW-1133">Transmembrane helix</keyword>
<evidence type="ECO:0000256" key="1">
    <source>
        <dbReference type="SAM" id="MobiDB-lite"/>
    </source>
</evidence>
<gene>
    <name evidence="3" type="ORF">AFUS01_LOCUS45400</name>
</gene>
<comment type="caution">
    <text evidence="3">The sequence shown here is derived from an EMBL/GenBank/DDBJ whole genome shotgun (WGS) entry which is preliminary data.</text>
</comment>
<keyword evidence="2" id="KW-0472">Membrane</keyword>
<feature type="transmembrane region" description="Helical" evidence="2">
    <location>
        <begin position="123"/>
        <end position="139"/>
    </location>
</feature>
<evidence type="ECO:0000256" key="2">
    <source>
        <dbReference type="SAM" id="Phobius"/>
    </source>
</evidence>
<proteinExistence type="predicted"/>
<name>A0A8J2LT66_9HEXA</name>
<dbReference type="Proteomes" id="UP000708208">
    <property type="component" value="Unassembled WGS sequence"/>
</dbReference>
<sequence length="207" mass="23688">MSAEVLEGGRRRREDSQSSDTMPTSNPDDTDPDPLCCCEYINDRGERTHLLGFCCDCEALDDSFERLIQGQPQPKGRFSELCAEFSDRLRFPWLHGARRVELDVIIPVFILPTLLALGTLGPIWTAVSFLLIPISIHIVRKCLLLKIKRTTFYCSFTLTSFLLSYLVFELKVLSFQEVSHLQHFANIFLLCFSLGLMHQTRRKGVRT</sequence>
<dbReference type="OrthoDB" id="430659at2759"/>
<organism evidence="3 4">
    <name type="scientific">Allacma fusca</name>
    <dbReference type="NCBI Taxonomy" id="39272"/>
    <lineage>
        <taxon>Eukaryota</taxon>
        <taxon>Metazoa</taxon>
        <taxon>Ecdysozoa</taxon>
        <taxon>Arthropoda</taxon>
        <taxon>Hexapoda</taxon>
        <taxon>Collembola</taxon>
        <taxon>Symphypleona</taxon>
        <taxon>Sminthuridae</taxon>
        <taxon>Allacma</taxon>
    </lineage>
</organism>
<dbReference type="AlphaFoldDB" id="A0A8J2LT66"/>
<accession>A0A8J2LT66</accession>
<feature type="transmembrane region" description="Helical" evidence="2">
    <location>
        <begin position="180"/>
        <end position="197"/>
    </location>
</feature>
<reference evidence="3" key="1">
    <citation type="submission" date="2021-06" db="EMBL/GenBank/DDBJ databases">
        <authorList>
            <person name="Hodson N. C."/>
            <person name="Mongue J. A."/>
            <person name="Jaron S. K."/>
        </authorList>
    </citation>
    <scope>NUCLEOTIDE SEQUENCE</scope>
</reference>